<gene>
    <name evidence="1" type="ORF">AWC38_SpisGene396</name>
</gene>
<dbReference type="PANTHER" id="PTHR47510:SF3">
    <property type="entry name" value="ENDO_EXONUCLEASE_PHOSPHATASE DOMAIN-CONTAINING PROTEIN"/>
    <property type="match status" value="1"/>
</dbReference>
<protein>
    <recommendedName>
        <fullName evidence="3">Endonuclease/exonuclease/phosphatase domain-containing protein</fullName>
    </recommendedName>
</protein>
<dbReference type="EMBL" id="LSMT01000002">
    <property type="protein sequence ID" value="PFX34756.1"/>
    <property type="molecule type" value="Genomic_DNA"/>
</dbReference>
<evidence type="ECO:0000313" key="1">
    <source>
        <dbReference type="EMBL" id="PFX34756.1"/>
    </source>
</evidence>
<comment type="caution">
    <text evidence="1">The sequence shown here is derived from an EMBL/GenBank/DDBJ whole genome shotgun (WGS) entry which is preliminary data.</text>
</comment>
<reference evidence="2" key="1">
    <citation type="journal article" date="2017" name="bioRxiv">
        <title>Comparative analysis of the genomes of Stylophora pistillata and Acropora digitifera provides evidence for extensive differences between species of corals.</title>
        <authorList>
            <person name="Voolstra C.R."/>
            <person name="Li Y."/>
            <person name="Liew Y.J."/>
            <person name="Baumgarten S."/>
            <person name="Zoccola D."/>
            <person name="Flot J.-F."/>
            <person name="Tambutte S."/>
            <person name="Allemand D."/>
            <person name="Aranda M."/>
        </authorList>
    </citation>
    <scope>NUCLEOTIDE SEQUENCE [LARGE SCALE GENOMIC DNA]</scope>
</reference>
<keyword evidence="2" id="KW-1185">Reference proteome</keyword>
<accession>A0A2B4SZM2</accession>
<dbReference type="Proteomes" id="UP000225706">
    <property type="component" value="Unassembled WGS sequence"/>
</dbReference>
<evidence type="ECO:0008006" key="3">
    <source>
        <dbReference type="Google" id="ProtNLM"/>
    </source>
</evidence>
<dbReference type="OrthoDB" id="5982559at2759"/>
<dbReference type="AlphaFoldDB" id="A0A2B4SZM2"/>
<dbReference type="PANTHER" id="PTHR47510">
    <property type="entry name" value="REVERSE TRANSCRIPTASE DOMAIN-CONTAINING PROTEIN"/>
    <property type="match status" value="1"/>
</dbReference>
<sequence>MTVSKESCRTEIAGNLRQQRSRYITRENGATSTKFAKFLKITQLTFYASAAIILSGDVCPQPGPLNQVDFDVPSFSIKANGLFIAHLNVRSLTGKIYQLNLVMSSNKGPDIWTFSETWLSNSIQDEEIHIPGYNCKNANVSLKRSLRGITEAFDLKQLITEPTRVTEHSETLIDLVFINANHKVVEHGVFDLGLSDHSLVYCVLKSGRPQVAPKTIKYRSYKNYNKDSFSEDLENIPWHVVFNNTDNVDDYVNTWNKLFLDVVEAHAPTKTRRVRGSSVPWMTSTIANEMRKRDYHLKKAKGNKNSRNWRVYRLPSNGVNCDIKKAKSDYYSNLIQENQGNAKGFWKALKKTLPSSKTSTNISSLRVDDAVVTSDESIVTALNTFFVNIGRKLAEKSPDLSFSNQP</sequence>
<proteinExistence type="predicted"/>
<organism evidence="1 2">
    <name type="scientific">Stylophora pistillata</name>
    <name type="common">Smooth cauliflower coral</name>
    <dbReference type="NCBI Taxonomy" id="50429"/>
    <lineage>
        <taxon>Eukaryota</taxon>
        <taxon>Metazoa</taxon>
        <taxon>Cnidaria</taxon>
        <taxon>Anthozoa</taxon>
        <taxon>Hexacorallia</taxon>
        <taxon>Scleractinia</taxon>
        <taxon>Astrocoeniina</taxon>
        <taxon>Pocilloporidae</taxon>
        <taxon>Stylophora</taxon>
    </lineage>
</organism>
<evidence type="ECO:0000313" key="2">
    <source>
        <dbReference type="Proteomes" id="UP000225706"/>
    </source>
</evidence>
<dbReference type="STRING" id="50429.A0A2B4SZM2"/>
<name>A0A2B4SZM2_STYPI</name>